<evidence type="ECO:0000256" key="1">
    <source>
        <dbReference type="RuleBase" id="RU364089"/>
    </source>
</evidence>
<name>A0ABT1NB62_9FIRM</name>
<dbReference type="Proteomes" id="UP001651880">
    <property type="component" value="Unassembled WGS sequence"/>
</dbReference>
<dbReference type="RefSeq" id="WP_255225769.1">
    <property type="nucleotide sequence ID" value="NZ_JAJEKE010000001.1"/>
</dbReference>
<dbReference type="GO" id="GO:0016805">
    <property type="term" value="F:dipeptidase activity"/>
    <property type="evidence" value="ECO:0007669"/>
    <property type="project" value="UniProtKB-KW"/>
</dbReference>
<organism evidence="2 3">
    <name type="scientific">Lutispora saccharofermentans</name>
    <dbReference type="NCBI Taxonomy" id="3024236"/>
    <lineage>
        <taxon>Bacteria</taxon>
        <taxon>Bacillati</taxon>
        <taxon>Bacillota</taxon>
        <taxon>Clostridia</taxon>
        <taxon>Lutisporales</taxon>
        <taxon>Lutisporaceae</taxon>
        <taxon>Lutispora</taxon>
    </lineage>
</organism>
<comment type="similarity">
    <text evidence="1">Belongs to the peptidase C69 family.</text>
</comment>
<keyword evidence="1 2" id="KW-0224">Dipeptidase</keyword>
<comment type="caution">
    <text evidence="2">The sequence shown here is derived from an EMBL/GenBank/DDBJ whole genome shotgun (WGS) entry which is preliminary data.</text>
</comment>
<dbReference type="PANTHER" id="PTHR12994:SF17">
    <property type="entry name" value="LD30995P"/>
    <property type="match status" value="1"/>
</dbReference>
<dbReference type="EMBL" id="JAJEKE010000001">
    <property type="protein sequence ID" value="MCQ1528279.1"/>
    <property type="molecule type" value="Genomic_DNA"/>
</dbReference>
<protein>
    <recommendedName>
        <fullName evidence="1">Dipeptidase</fullName>
        <ecNumber evidence="1">3.4.-.-</ecNumber>
    </recommendedName>
</protein>
<dbReference type="Gene3D" id="3.60.60.10">
    <property type="entry name" value="Penicillin V Acylase, Chain A"/>
    <property type="match status" value="1"/>
</dbReference>
<comment type="catalytic activity">
    <reaction evidence="1">
        <text>an L-aminoacyl-L-amino acid + H2O = 2 an L-alpha-amino acid</text>
        <dbReference type="Rhea" id="RHEA:48940"/>
        <dbReference type="ChEBI" id="CHEBI:15377"/>
        <dbReference type="ChEBI" id="CHEBI:59869"/>
        <dbReference type="ChEBI" id="CHEBI:77460"/>
    </reaction>
</comment>
<evidence type="ECO:0000313" key="3">
    <source>
        <dbReference type="Proteomes" id="UP001651880"/>
    </source>
</evidence>
<gene>
    <name evidence="2" type="ORF">LJD61_01775</name>
</gene>
<dbReference type="Pfam" id="PF03577">
    <property type="entry name" value="Peptidase_C69"/>
    <property type="match status" value="1"/>
</dbReference>
<dbReference type="InterPro" id="IPR005322">
    <property type="entry name" value="Peptidase_C69"/>
</dbReference>
<evidence type="ECO:0000313" key="2">
    <source>
        <dbReference type="EMBL" id="MCQ1528279.1"/>
    </source>
</evidence>
<proteinExistence type="inferred from homology"/>
<keyword evidence="1 2" id="KW-0378">Hydrolase</keyword>
<reference evidence="2 3" key="1">
    <citation type="submission" date="2021-10" db="EMBL/GenBank/DDBJ databases">
        <title>Lutispora strain m25 sp. nov., a thermophilic, non-spore-forming bacterium isolated from a lab-scale methanogenic bioreactor digesting anaerobic sludge.</title>
        <authorList>
            <person name="El Houari A."/>
            <person name="Mcdonald J."/>
        </authorList>
    </citation>
    <scope>NUCLEOTIDE SEQUENCE [LARGE SCALE GENOMIC DNA]</scope>
    <source>
        <strain evidence="3">m25</strain>
    </source>
</reference>
<keyword evidence="1" id="KW-0645">Protease</keyword>
<sequence>MCDTLVALSNATKDNSVIFAKNSDREPNEPQIMLRIPGRMNEKGKKVKCTYVEVEQRELTNEVILIKPHWMWGAEMGINDKGLVIGNEAVFTKEKLEPEALLGMDMLRLALESCERAIDAVHYIVHLLERYGQGGKAGYTENLRYHNSFIIADSKDAYVLETAAKNWAVKHINDIYTISNSLSIRNDFDGCSSGLIENAIRKRWCKSKEDFSFKSCYEDQLYSFAAKGDYRQSYTESSLRNNAGKIDVNCMMSILRSHCDNDKVKNFKAGSMKSVCMHGGGIVSSQTTGSMVVQLKDGDITLWTTGTSLPCISLYKPYWFTKSREMFFSEEEQHKAVENWKKIEKLHRSILSGEVTELASLIDERDKIESEFFKLAAQVRTEEDKIEAMSYAQKAEEKFYRELIDNLSVISKKSKRFNSNLYYGWYWKRQNNTLGS</sequence>
<dbReference type="EC" id="3.4.-.-" evidence="1"/>
<dbReference type="PANTHER" id="PTHR12994">
    <property type="entry name" value="SECERNIN"/>
    <property type="match status" value="1"/>
</dbReference>
<accession>A0ABT1NB62</accession>
<keyword evidence="3" id="KW-1185">Reference proteome</keyword>